<proteinExistence type="predicted"/>
<feature type="compositionally biased region" description="Basic and acidic residues" evidence="1">
    <location>
        <begin position="160"/>
        <end position="177"/>
    </location>
</feature>
<accession>A0A1D7SQH0</accession>
<dbReference type="EMBL" id="KX349310">
    <property type="protein sequence ID" value="AOO15799.1"/>
    <property type="molecule type" value="Genomic_DNA"/>
</dbReference>
<feature type="region of interest" description="Disordered" evidence="1">
    <location>
        <begin position="77"/>
        <end position="228"/>
    </location>
</feature>
<gene>
    <name evidence="3" type="ORF">RW010310_098</name>
</gene>
<organism evidence="3 4">
    <name type="scientific">Cyanophage S-RIM12 isolate RW_01_0310</name>
    <dbReference type="NCBI Taxonomy" id="2790347"/>
    <lineage>
        <taxon>Viruses</taxon>
        <taxon>Duplodnaviria</taxon>
        <taxon>Heunggongvirae</taxon>
        <taxon>Uroviricota</taxon>
        <taxon>Caudoviricetes</taxon>
        <taxon>Pantevenvirales</taxon>
        <taxon>Kyanoviridae</taxon>
        <taxon>Brizovirus</taxon>
        <taxon>Brizovirus rhodeisland01</taxon>
    </lineage>
</organism>
<feature type="compositionally biased region" description="Basic and acidic residues" evidence="1">
    <location>
        <begin position="127"/>
        <end position="148"/>
    </location>
</feature>
<keyword evidence="4" id="KW-1185">Reference proteome</keyword>
<feature type="domain" description="DUF6321" evidence="2">
    <location>
        <begin position="384"/>
        <end position="452"/>
    </location>
</feature>
<dbReference type="Proteomes" id="UP000226226">
    <property type="component" value="Segment"/>
</dbReference>
<reference evidence="3 4" key="1">
    <citation type="journal article" date="2016" name="Environ. Microbiol.">
        <title>Genomic diversification of marine cyanophages into stable ecotypes.</title>
        <authorList>
            <person name="Marston M.F."/>
            <person name="Martiny J.B."/>
        </authorList>
    </citation>
    <scope>NUCLEOTIDE SEQUENCE [LARGE SCALE GENOMIC DNA]</scope>
    <source>
        <strain evidence="3">RW_01_0310</strain>
    </source>
</reference>
<protein>
    <recommendedName>
        <fullName evidence="2">DUF6321 domain-containing protein</fullName>
    </recommendedName>
</protein>
<name>A0A1D7SQH0_9CAUD</name>
<evidence type="ECO:0000313" key="4">
    <source>
        <dbReference type="Proteomes" id="UP000226226"/>
    </source>
</evidence>
<evidence type="ECO:0000256" key="1">
    <source>
        <dbReference type="SAM" id="MobiDB-lite"/>
    </source>
</evidence>
<feature type="compositionally biased region" description="Basic and acidic residues" evidence="1">
    <location>
        <begin position="391"/>
        <end position="404"/>
    </location>
</feature>
<evidence type="ECO:0000313" key="3">
    <source>
        <dbReference type="EMBL" id="AOO15799.1"/>
    </source>
</evidence>
<evidence type="ECO:0000259" key="2">
    <source>
        <dbReference type="Pfam" id="PF19846"/>
    </source>
</evidence>
<feature type="compositionally biased region" description="Basic and acidic residues" evidence="1">
    <location>
        <begin position="185"/>
        <end position="207"/>
    </location>
</feature>
<feature type="region of interest" description="Disordered" evidence="1">
    <location>
        <begin position="360"/>
        <end position="454"/>
    </location>
</feature>
<feature type="compositionally biased region" description="Basic and acidic residues" evidence="1">
    <location>
        <begin position="77"/>
        <end position="88"/>
    </location>
</feature>
<dbReference type="InterPro" id="IPR046284">
    <property type="entry name" value="DUF6321"/>
</dbReference>
<dbReference type="Pfam" id="PF19846">
    <property type="entry name" value="DUF6321"/>
    <property type="match status" value="1"/>
</dbReference>
<sequence>MAQGFASDIPPAVNGTAKKYIRGMMKGKNRWNKLYGNRSKEVMHKTANKMAMGEMSKMPPTYTDVFGEANKSGDNSLRDWFGKSKSSDGTKGWVQLGGKYAGKPCAKQPGQTTKPKCGSSKMKRNLNKGEEEAAFRRKNAEDPNPDRKGKAKNVRTEATINERGDFWHPDPEKDRKLGGPGANVRAREDRAAASKPKSDPKKLRDGESYMDYAKRQKASRMKKEEVQVEGMGDVAIKAIRKTQGEKPAYLSKRSSMIRAIKQKQLDSYLKKRDTKKKERVTNVGVGEEFVNEKAGEKDACYKKVKASAKVWPSAYASGRLVQCRKKGAANYGNKSEGMTLQDFQEKCWKGYKRVGMKKKGNKMVPNCVPEGVTNEGAAWTKKSGKNSEGGLNEKGRKSYERENPGSDLKAPSKKVGNPRRASFCARMKGMRKRQKPSNNTGDDRLSKSLRAWNC</sequence>